<dbReference type="Gene3D" id="3.40.50.2000">
    <property type="entry name" value="Glycogen Phosphorylase B"/>
    <property type="match status" value="1"/>
</dbReference>
<comment type="similarity">
    <text evidence="1">Belongs to the glycosyltransferase group 1 family. Glycosyltransferase 4 subfamily.</text>
</comment>
<feature type="domain" description="Glycosyl transferase family 1" evidence="14">
    <location>
        <begin position="547"/>
        <end position="682"/>
    </location>
</feature>
<dbReference type="GO" id="GO:0009707">
    <property type="term" value="C:chloroplast outer membrane"/>
    <property type="evidence" value="ECO:0007669"/>
    <property type="project" value="UniProtKB-SubCell"/>
</dbReference>
<gene>
    <name evidence="15" type="ORF">FNV43_RR16664</name>
</gene>
<reference evidence="15" key="1">
    <citation type="submission" date="2020-03" db="EMBL/GenBank/DDBJ databases">
        <title>A high-quality chromosome-level genome assembly of a woody plant with both climbing and erect habits, Rhamnella rubrinervis.</title>
        <authorList>
            <person name="Lu Z."/>
            <person name="Yang Y."/>
            <person name="Zhu X."/>
            <person name="Sun Y."/>
        </authorList>
    </citation>
    <scope>NUCLEOTIDE SEQUENCE</scope>
    <source>
        <strain evidence="15">BYM</strain>
        <tissue evidence="15">Leaf</tissue>
    </source>
</reference>
<evidence type="ECO:0000256" key="12">
    <source>
        <dbReference type="ARBA" id="ARBA00057281"/>
    </source>
</evidence>
<keyword evidence="16" id="KW-1185">Reference proteome</keyword>
<dbReference type="InterPro" id="IPR044525">
    <property type="entry name" value="DGDG1/2"/>
</dbReference>
<evidence type="ECO:0000313" key="15">
    <source>
        <dbReference type="EMBL" id="KAF3442747.1"/>
    </source>
</evidence>
<dbReference type="EC" id="2.4.1.241" evidence="10"/>
<dbReference type="EMBL" id="VOIH02000007">
    <property type="protein sequence ID" value="KAF3442747.1"/>
    <property type="molecule type" value="Genomic_DNA"/>
</dbReference>
<evidence type="ECO:0000259" key="14">
    <source>
        <dbReference type="Pfam" id="PF00534"/>
    </source>
</evidence>
<keyword evidence="6" id="KW-1002">Plastid outer membrane</keyword>
<dbReference type="InterPro" id="IPR001296">
    <property type="entry name" value="Glyco_trans_1"/>
</dbReference>
<evidence type="ECO:0000256" key="1">
    <source>
        <dbReference type="ARBA" id="ARBA00009481"/>
    </source>
</evidence>
<dbReference type="FunFam" id="3.40.50.2000:FF:000218">
    <property type="entry name" value="Digalactosyldiacylglycerol synthase 1, chloroplastic-like"/>
    <property type="match status" value="1"/>
</dbReference>
<evidence type="ECO:0000256" key="7">
    <source>
        <dbReference type="ARBA" id="ARBA00022946"/>
    </source>
</evidence>
<dbReference type="FunFam" id="3.40.50.2000:FF:000325">
    <property type="entry name" value="Digalactosyldiacylglycerol synthase 1, chloroplastic"/>
    <property type="match status" value="1"/>
</dbReference>
<evidence type="ECO:0000256" key="8">
    <source>
        <dbReference type="ARBA" id="ARBA00023136"/>
    </source>
</evidence>
<dbReference type="AlphaFoldDB" id="A0A8K0MDG8"/>
<keyword evidence="8" id="KW-0472">Membrane</keyword>
<protein>
    <recommendedName>
        <fullName evidence="13">Digalactosyldiacylglycerol synthase 1, chloroplastic</fullName>
        <ecNumber evidence="10">2.4.1.241</ecNumber>
    </recommendedName>
</protein>
<accession>A0A8K0MDG8</accession>
<comment type="catalytic activity">
    <reaction evidence="11">
        <text>a 1,2-diacyl-3-O-(beta-D-galactosyl)-sn-glycerol + UDP-alpha-D-galactose = a 1,2-diacyl-3-O-[alpha-D-galactosyl-(1-&gt;6)-beta-D-galactosyl]-sn-glycerol + UDP + H(+)</text>
        <dbReference type="Rhea" id="RHEA:10520"/>
        <dbReference type="ChEBI" id="CHEBI:15378"/>
        <dbReference type="ChEBI" id="CHEBI:17615"/>
        <dbReference type="ChEBI" id="CHEBI:28396"/>
        <dbReference type="ChEBI" id="CHEBI:58223"/>
        <dbReference type="ChEBI" id="CHEBI:66914"/>
        <dbReference type="EC" id="2.4.1.241"/>
    </reaction>
</comment>
<keyword evidence="2" id="KW-0150">Chloroplast</keyword>
<comment type="subcellular location">
    <subcellularLocation>
        <location evidence="9">Plastid</location>
        <location evidence="9">Chloroplast outer membrane</location>
    </subcellularLocation>
</comment>
<organism evidence="15 16">
    <name type="scientific">Rhamnella rubrinervis</name>
    <dbReference type="NCBI Taxonomy" id="2594499"/>
    <lineage>
        <taxon>Eukaryota</taxon>
        <taxon>Viridiplantae</taxon>
        <taxon>Streptophyta</taxon>
        <taxon>Embryophyta</taxon>
        <taxon>Tracheophyta</taxon>
        <taxon>Spermatophyta</taxon>
        <taxon>Magnoliopsida</taxon>
        <taxon>eudicotyledons</taxon>
        <taxon>Gunneridae</taxon>
        <taxon>Pentapetalae</taxon>
        <taxon>rosids</taxon>
        <taxon>fabids</taxon>
        <taxon>Rosales</taxon>
        <taxon>Rhamnaceae</taxon>
        <taxon>rhamnoid group</taxon>
        <taxon>Rhamneae</taxon>
        <taxon>Rhamnella</taxon>
    </lineage>
</organism>
<evidence type="ECO:0000256" key="2">
    <source>
        <dbReference type="ARBA" id="ARBA00022528"/>
    </source>
</evidence>
<keyword evidence="5" id="KW-0808">Transferase</keyword>
<sequence>MFSDDAASASSSNAFSFISKGWREVKDSADADLQLMRDRANSFKNLATSFDRELENFFNSASTFSVPAIRSSPPAEIDFVKKLKPKLSEIRRAYSSPDFSKKVLEKWGPRSRIRIDLSAIKNAIVSEVEDRDGIIDLDRLRRGRRLTFREFWGEWKPEGEAEEGQSRDWEPIRVLKTRLKEFEKRNTSVEIFSGFKNNEFMEKVKTSLKSIVKEPHESKEVPPLDVPELLAYLVRQSGPFLDQLGVKRDICDKIVESLCSKRRNQLLWRSLSSGDSSLIENENINDELDLRIASVLQSTGHHYEGGFWTNHAKHDPPDQKRRVAIVTTASLPWMTGTAVNPLFRAAYLAQSAKQNVTLLVPWLCKSDQELVYPSNVTFSSPEEQETYIRNWLEERIGFKADFQISFYPGKFSKGRRSIIPAGDTTQFIPSKDADIAILEEPEHLNWYHHGRRWTDKFNHVVGIVHTNYLEYIKREKNGALQAFLVKHINNWVTRAYCDKVLRLSAATQDLPKSMVCNVHGVNPKFLKIGEKIAEDRELGQQAFSKGAYFLGKMVWAKGYRELIDLLAKHKTDLDGFKLDVFGNGEDAHEVQNLAKRLDLNLNFLKGRDHADDSLRGYKVFINPSISDVLCTATAEALAMGKFVVCADHPSNEFFRSFPNCLTYKSSEDFVAKVKEALENEPQPLTPEQRYDLSWEAATQRFMECSELDRILNNNGDGEKYRTNGKSMIKSVSVPDLTQMVDGGLAFAHYCLTGNEFLRLCTGAIPGTRDYDKQHCKDLHLLPPQVENPIYGW</sequence>
<dbReference type="Pfam" id="PF00534">
    <property type="entry name" value="Glycos_transf_1"/>
    <property type="match status" value="1"/>
</dbReference>
<dbReference type="OrthoDB" id="44480at2759"/>
<proteinExistence type="inferred from homology"/>
<keyword evidence="7" id="KW-0809">Transit peptide</keyword>
<dbReference type="SUPFAM" id="SSF53756">
    <property type="entry name" value="UDP-Glycosyltransferase/glycogen phosphorylase"/>
    <property type="match status" value="1"/>
</dbReference>
<dbReference type="Proteomes" id="UP000796880">
    <property type="component" value="Unassembled WGS sequence"/>
</dbReference>
<comment type="caution">
    <text evidence="15">The sequence shown here is derived from an EMBL/GenBank/DDBJ whole genome shotgun (WGS) entry which is preliminary data.</text>
</comment>
<dbReference type="PANTHER" id="PTHR46132">
    <property type="entry name" value="DIGALACTOSYLDIACYLGLYCEROL SYNTHASE 2, CHLOROPLASTIC"/>
    <property type="match status" value="1"/>
</dbReference>
<evidence type="ECO:0000256" key="3">
    <source>
        <dbReference type="ARBA" id="ARBA00022640"/>
    </source>
</evidence>
<dbReference type="GO" id="GO:0019375">
    <property type="term" value="P:galactolipid biosynthetic process"/>
    <property type="evidence" value="ECO:0007669"/>
    <property type="project" value="TreeGrafter"/>
</dbReference>
<evidence type="ECO:0000313" key="16">
    <source>
        <dbReference type="Proteomes" id="UP000796880"/>
    </source>
</evidence>
<dbReference type="CDD" id="cd01635">
    <property type="entry name" value="Glycosyltransferase_GTB-type"/>
    <property type="match status" value="1"/>
</dbReference>
<evidence type="ECO:0000256" key="6">
    <source>
        <dbReference type="ARBA" id="ARBA00022805"/>
    </source>
</evidence>
<name>A0A8K0MDG8_9ROSA</name>
<evidence type="ECO:0000256" key="9">
    <source>
        <dbReference type="ARBA" id="ARBA00024013"/>
    </source>
</evidence>
<dbReference type="GO" id="GO:0046481">
    <property type="term" value="F:digalactosyldiacylglycerol synthase activity"/>
    <property type="evidence" value="ECO:0007669"/>
    <property type="project" value="UniProtKB-EC"/>
</dbReference>
<evidence type="ECO:0000256" key="5">
    <source>
        <dbReference type="ARBA" id="ARBA00022679"/>
    </source>
</evidence>
<evidence type="ECO:0000256" key="10">
    <source>
        <dbReference type="ARBA" id="ARBA00024055"/>
    </source>
</evidence>
<dbReference type="PANTHER" id="PTHR46132:SF6">
    <property type="entry name" value="DIGALACTOSYLDIACYLGLYCEROL SYNTHASE 1, CHLOROPLASTIC"/>
    <property type="match status" value="1"/>
</dbReference>
<evidence type="ECO:0000256" key="13">
    <source>
        <dbReference type="ARBA" id="ARBA00071595"/>
    </source>
</evidence>
<evidence type="ECO:0000256" key="4">
    <source>
        <dbReference type="ARBA" id="ARBA00022676"/>
    </source>
</evidence>
<evidence type="ECO:0000256" key="11">
    <source>
        <dbReference type="ARBA" id="ARBA00048651"/>
    </source>
</evidence>
<keyword evidence="4" id="KW-0328">Glycosyltransferase</keyword>
<keyword evidence="3" id="KW-0934">Plastid</keyword>
<comment type="function">
    <text evidence="12">Involved in the synthesis of diacylglycerol galactolipids that are specifically found in thylakoid and in nodule peribacteroid membranes. Specific for alpha-glycosidic linkages.</text>
</comment>